<keyword evidence="3" id="KW-1185">Reference proteome</keyword>
<dbReference type="STRING" id="1235591.CAK95_18995"/>
<accession>A0A1W6ZUF3</accession>
<dbReference type="AlphaFoldDB" id="A0A1W6ZUF3"/>
<feature type="compositionally biased region" description="Basic and acidic residues" evidence="1">
    <location>
        <begin position="28"/>
        <end position="43"/>
    </location>
</feature>
<dbReference type="OrthoDB" id="7917007at2"/>
<evidence type="ECO:0000313" key="3">
    <source>
        <dbReference type="Proteomes" id="UP000194137"/>
    </source>
</evidence>
<dbReference type="Proteomes" id="UP000194137">
    <property type="component" value="Chromosome"/>
</dbReference>
<dbReference type="KEGG" id="psin:CAK95_18995"/>
<reference evidence="2 3" key="1">
    <citation type="submission" date="2017-05" db="EMBL/GenBank/DDBJ databases">
        <title>Full genome sequence of Pseudorhodoplanes sinuspersici.</title>
        <authorList>
            <person name="Dastgheib S.M.M."/>
            <person name="Shavandi M."/>
            <person name="Tirandaz H."/>
        </authorList>
    </citation>
    <scope>NUCLEOTIDE SEQUENCE [LARGE SCALE GENOMIC DNA]</scope>
    <source>
        <strain evidence="2 3">RIPI110</strain>
    </source>
</reference>
<sequence length="241" mass="27960">MNQSHSAWLAREQRRWLRNDAHRWLRPDHTRFEKPQQIERKYNPDQPRVPAGNSDGGQWTSGAGTGLTLPFDLPIDAQFLLEDFLDPDWSFDYAEELQLAQLEGILDADGNPYYRSGGHHEMPRGVYGQWNLSDETRRVFERSTTGTIPRMLLRTTPDGVPRGHFWSGRDGPHGQYNAAIKELGDAFLKRNQIRPDQMTPDHARAMLREIRESSDPRIRQFNDTMRLLRRLFPLRGGRGTE</sequence>
<organism evidence="2 3">
    <name type="scientific">Pseudorhodoplanes sinuspersici</name>
    <dbReference type="NCBI Taxonomy" id="1235591"/>
    <lineage>
        <taxon>Bacteria</taxon>
        <taxon>Pseudomonadati</taxon>
        <taxon>Pseudomonadota</taxon>
        <taxon>Alphaproteobacteria</taxon>
        <taxon>Hyphomicrobiales</taxon>
        <taxon>Pseudorhodoplanes</taxon>
    </lineage>
</organism>
<protein>
    <submittedName>
        <fullName evidence="2">Uncharacterized protein</fullName>
    </submittedName>
</protein>
<evidence type="ECO:0000313" key="2">
    <source>
        <dbReference type="EMBL" id="ARQ00943.1"/>
    </source>
</evidence>
<feature type="region of interest" description="Disordered" evidence="1">
    <location>
        <begin position="28"/>
        <end position="63"/>
    </location>
</feature>
<evidence type="ECO:0000256" key="1">
    <source>
        <dbReference type="SAM" id="MobiDB-lite"/>
    </source>
</evidence>
<proteinExistence type="predicted"/>
<dbReference type="RefSeq" id="WP_086089338.1">
    <property type="nucleotide sequence ID" value="NZ_CP021112.1"/>
</dbReference>
<name>A0A1W6ZUF3_9HYPH</name>
<dbReference type="EMBL" id="CP021112">
    <property type="protein sequence ID" value="ARQ00943.1"/>
    <property type="molecule type" value="Genomic_DNA"/>
</dbReference>
<gene>
    <name evidence="2" type="ORF">CAK95_18995</name>
</gene>